<dbReference type="AlphaFoldDB" id="A0ABD1EE20"/>
<proteinExistence type="predicted"/>
<evidence type="ECO:0000313" key="1">
    <source>
        <dbReference type="EMBL" id="KAL1492897.1"/>
    </source>
</evidence>
<dbReference type="EMBL" id="JBDJPC010000008">
    <property type="protein sequence ID" value="KAL1492897.1"/>
    <property type="molecule type" value="Genomic_DNA"/>
</dbReference>
<comment type="caution">
    <text evidence="1">The sequence shown here is derived from an EMBL/GenBank/DDBJ whole genome shotgun (WGS) entry which is preliminary data.</text>
</comment>
<name>A0ABD1EE20_HYPHA</name>
<evidence type="ECO:0000313" key="2">
    <source>
        <dbReference type="Proteomes" id="UP001566132"/>
    </source>
</evidence>
<gene>
    <name evidence="1" type="ORF">ABEB36_011068</name>
</gene>
<sequence>MPLPPRKINAKINGGKYKNNETANVDVSDKSSNQLRCIIKRERHVLVKIYRRNRRSSLRQVQAQ</sequence>
<organism evidence="1 2">
    <name type="scientific">Hypothenemus hampei</name>
    <name type="common">Coffee berry borer</name>
    <dbReference type="NCBI Taxonomy" id="57062"/>
    <lineage>
        <taxon>Eukaryota</taxon>
        <taxon>Metazoa</taxon>
        <taxon>Ecdysozoa</taxon>
        <taxon>Arthropoda</taxon>
        <taxon>Hexapoda</taxon>
        <taxon>Insecta</taxon>
        <taxon>Pterygota</taxon>
        <taxon>Neoptera</taxon>
        <taxon>Endopterygota</taxon>
        <taxon>Coleoptera</taxon>
        <taxon>Polyphaga</taxon>
        <taxon>Cucujiformia</taxon>
        <taxon>Curculionidae</taxon>
        <taxon>Scolytinae</taxon>
        <taxon>Hypothenemus</taxon>
    </lineage>
</organism>
<protein>
    <submittedName>
        <fullName evidence="1">Uncharacterized protein</fullName>
    </submittedName>
</protein>
<keyword evidence="2" id="KW-1185">Reference proteome</keyword>
<reference evidence="1 2" key="1">
    <citation type="submission" date="2024-05" db="EMBL/GenBank/DDBJ databases">
        <title>Genetic variation in Jamaican populations of the coffee berry borer (Hypothenemus hampei).</title>
        <authorList>
            <person name="Errbii M."/>
            <person name="Myrie A."/>
        </authorList>
    </citation>
    <scope>NUCLEOTIDE SEQUENCE [LARGE SCALE GENOMIC DNA]</scope>
    <source>
        <strain evidence="1">JA-Hopewell-2020-01-JO</strain>
        <tissue evidence="1">Whole body</tissue>
    </source>
</reference>
<dbReference type="Proteomes" id="UP001566132">
    <property type="component" value="Unassembled WGS sequence"/>
</dbReference>
<accession>A0ABD1EE20</accession>